<dbReference type="EC" id="2.4.1.227" evidence="10"/>
<evidence type="ECO:0000256" key="10">
    <source>
        <dbReference type="HAMAP-Rule" id="MF_00033"/>
    </source>
</evidence>
<accession>A0A6J4VGT4</accession>
<dbReference type="GO" id="GO:0071555">
    <property type="term" value="P:cell wall organization"/>
    <property type="evidence" value="ECO:0007669"/>
    <property type="project" value="UniProtKB-KW"/>
</dbReference>
<keyword evidence="2 10" id="KW-0132">Cell division</keyword>
<feature type="binding site" evidence="10">
    <location>
        <position position="312"/>
    </location>
    <ligand>
        <name>UDP-N-acetyl-alpha-D-glucosamine</name>
        <dbReference type="ChEBI" id="CHEBI:57705"/>
    </ligand>
</feature>
<dbReference type="Pfam" id="PF03033">
    <property type="entry name" value="Glyco_transf_28"/>
    <property type="match status" value="1"/>
</dbReference>
<dbReference type="PANTHER" id="PTHR21015:SF22">
    <property type="entry name" value="GLYCOSYLTRANSFERASE"/>
    <property type="match status" value="1"/>
</dbReference>
<evidence type="ECO:0000259" key="12">
    <source>
        <dbReference type="Pfam" id="PF04101"/>
    </source>
</evidence>
<evidence type="ECO:0000256" key="1">
    <source>
        <dbReference type="ARBA" id="ARBA00022475"/>
    </source>
</evidence>
<dbReference type="GO" id="GO:0005886">
    <property type="term" value="C:plasma membrane"/>
    <property type="evidence" value="ECO:0007669"/>
    <property type="project" value="UniProtKB-SubCell"/>
</dbReference>
<comment type="subcellular location">
    <subcellularLocation>
        <location evidence="10">Cell membrane</location>
        <topology evidence="10">Peripheral membrane protein</topology>
        <orientation evidence="10">Cytoplasmic side</orientation>
    </subcellularLocation>
</comment>
<evidence type="ECO:0000256" key="4">
    <source>
        <dbReference type="ARBA" id="ARBA00022679"/>
    </source>
</evidence>
<evidence type="ECO:0000256" key="6">
    <source>
        <dbReference type="ARBA" id="ARBA00022984"/>
    </source>
</evidence>
<comment type="similarity">
    <text evidence="10">Belongs to the glycosyltransferase 28 family. MurG subfamily.</text>
</comment>
<dbReference type="GO" id="GO:0009252">
    <property type="term" value="P:peptidoglycan biosynthetic process"/>
    <property type="evidence" value="ECO:0007669"/>
    <property type="project" value="UniProtKB-UniRule"/>
</dbReference>
<protein>
    <recommendedName>
        <fullName evidence="10">UDP-N-acetylglucosamine--N-acetylmuramyl-(pentapeptide) pyrophosphoryl-undecaprenol N-acetylglucosamine transferase</fullName>
        <ecNumber evidence="10">2.4.1.227</ecNumber>
    </recommendedName>
    <alternativeName>
        <fullName evidence="10">Undecaprenyl-PP-MurNAc-pentapeptide-UDPGlcNAc GlcNAc transferase</fullName>
    </alternativeName>
</protein>
<reference evidence="13" key="1">
    <citation type="submission" date="2020-02" db="EMBL/GenBank/DDBJ databases">
        <authorList>
            <person name="Meier V. D."/>
        </authorList>
    </citation>
    <scope>NUCLEOTIDE SEQUENCE</scope>
    <source>
        <strain evidence="13">AVDCRST_MAG59</strain>
    </source>
</reference>
<proteinExistence type="inferred from homology"/>
<gene>
    <name evidence="10" type="primary">murG</name>
    <name evidence="13" type="ORF">AVDCRST_MAG59-4475</name>
</gene>
<keyword evidence="5 10" id="KW-0133">Cell shape</keyword>
<dbReference type="Pfam" id="PF04101">
    <property type="entry name" value="Glyco_tran_28_C"/>
    <property type="match status" value="1"/>
</dbReference>
<dbReference type="NCBIfam" id="TIGR01133">
    <property type="entry name" value="murG"/>
    <property type="match status" value="1"/>
</dbReference>
<keyword evidence="6 10" id="KW-0573">Peptidoglycan synthesis</keyword>
<dbReference type="GO" id="GO:0005975">
    <property type="term" value="P:carbohydrate metabolic process"/>
    <property type="evidence" value="ECO:0007669"/>
    <property type="project" value="InterPro"/>
</dbReference>
<evidence type="ECO:0000256" key="2">
    <source>
        <dbReference type="ARBA" id="ARBA00022618"/>
    </source>
</evidence>
<comment type="catalytic activity">
    <reaction evidence="10">
        <text>di-trans,octa-cis-undecaprenyl diphospho-N-acetyl-alpha-D-muramoyl-L-alanyl-D-glutamyl-meso-2,6-diaminopimeloyl-D-alanyl-D-alanine + UDP-N-acetyl-alpha-D-glucosamine = di-trans,octa-cis-undecaprenyl diphospho-[N-acetyl-alpha-D-glucosaminyl-(1-&gt;4)]-N-acetyl-alpha-D-muramoyl-L-alanyl-D-glutamyl-meso-2,6-diaminopimeloyl-D-alanyl-D-alanine + UDP + H(+)</text>
        <dbReference type="Rhea" id="RHEA:31227"/>
        <dbReference type="ChEBI" id="CHEBI:15378"/>
        <dbReference type="ChEBI" id="CHEBI:57705"/>
        <dbReference type="ChEBI" id="CHEBI:58223"/>
        <dbReference type="ChEBI" id="CHEBI:61387"/>
        <dbReference type="ChEBI" id="CHEBI:61388"/>
        <dbReference type="EC" id="2.4.1.227"/>
    </reaction>
</comment>
<keyword evidence="4 10" id="KW-0808">Transferase</keyword>
<comment type="caution">
    <text evidence="10">Lacks conserved residue(s) required for the propagation of feature annotation.</text>
</comment>
<dbReference type="InterPro" id="IPR006009">
    <property type="entry name" value="GlcNAc_MurG"/>
</dbReference>
<evidence type="ECO:0000259" key="11">
    <source>
        <dbReference type="Pfam" id="PF03033"/>
    </source>
</evidence>
<comment type="function">
    <text evidence="10">Cell wall formation. Catalyzes the transfer of a GlcNAc subunit on undecaprenyl-pyrophosphoryl-MurNAc-pentapeptide (lipid intermediate I) to form undecaprenyl-pyrophosphoryl-MurNAc-(pentapeptide)GlcNAc (lipid intermediate II).</text>
</comment>
<dbReference type="InterPro" id="IPR004276">
    <property type="entry name" value="GlycoTrans_28_N"/>
</dbReference>
<dbReference type="GO" id="GO:0050511">
    <property type="term" value="F:undecaprenyldiphospho-muramoylpentapeptide beta-N-acetylglucosaminyltransferase activity"/>
    <property type="evidence" value="ECO:0007669"/>
    <property type="project" value="UniProtKB-UniRule"/>
</dbReference>
<dbReference type="HAMAP" id="MF_00033">
    <property type="entry name" value="MurG"/>
    <property type="match status" value="1"/>
</dbReference>
<evidence type="ECO:0000256" key="7">
    <source>
        <dbReference type="ARBA" id="ARBA00023136"/>
    </source>
</evidence>
<sequence>MAGTSNGGKAIRLAIAGGGTGGHVLPAMATVEELRRRSLAANLLWIGSESGIEREAAAGTGIPFQTIQTGKLRRYFSLQTVTDAARLPIGVAQARRFLASFRPDVVFSTGGFVSVPSVIAAKGIAPILTHEQTAVLGLATRIDARFADVLAVSWDQTAAAAAAIHRRVVVTGNPVRAFLDQGDAGRARAAFGFSADLPLLYVTGGARGASPLNTRLERLLPGLLERCQVLHQTGPGSANADLARLSERRLNWPSHLQDRYRPVEFVGDELPDVYAASDLILGRAGAGTVAELAVLGKPAILIPLPGAGGDEQTRNARILADVDGAVLIRQEQATPERLAEVVEALLADPERRRRIAANARSVAKSDAAARLADVLLELAGERPRERRITH</sequence>
<dbReference type="CDD" id="cd03785">
    <property type="entry name" value="GT28_MurG"/>
    <property type="match status" value="1"/>
</dbReference>
<keyword evidence="8 10" id="KW-0131">Cell cycle</keyword>
<evidence type="ECO:0000313" key="13">
    <source>
        <dbReference type="EMBL" id="CAA9578992.1"/>
    </source>
</evidence>
<evidence type="ECO:0000256" key="3">
    <source>
        <dbReference type="ARBA" id="ARBA00022676"/>
    </source>
</evidence>
<dbReference type="AlphaFoldDB" id="A0A6J4VGT4"/>
<feature type="binding site" evidence="10">
    <location>
        <begin position="20"/>
        <end position="22"/>
    </location>
    <ligand>
        <name>UDP-N-acetyl-alpha-D-glucosamine</name>
        <dbReference type="ChEBI" id="CHEBI:57705"/>
    </ligand>
</feature>
<organism evidence="13">
    <name type="scientific">uncultured Thermomicrobiales bacterium</name>
    <dbReference type="NCBI Taxonomy" id="1645740"/>
    <lineage>
        <taxon>Bacteria</taxon>
        <taxon>Pseudomonadati</taxon>
        <taxon>Thermomicrobiota</taxon>
        <taxon>Thermomicrobia</taxon>
        <taxon>Thermomicrobiales</taxon>
        <taxon>environmental samples</taxon>
    </lineage>
</organism>
<feature type="domain" description="Glycosyl transferase family 28 C-terminal" evidence="12">
    <location>
        <begin position="200"/>
        <end position="370"/>
    </location>
</feature>
<keyword evidence="3 10" id="KW-0328">Glycosyltransferase</keyword>
<dbReference type="PANTHER" id="PTHR21015">
    <property type="entry name" value="UDP-N-ACETYLGLUCOSAMINE--N-ACETYLMURAMYL-(PENTAPEPTIDE) PYROPHOSPHORYL-UNDECAPRENOL N-ACETYLGLUCOSAMINE TRANSFERASE 1"/>
    <property type="match status" value="1"/>
</dbReference>
<dbReference type="EMBL" id="CADCWF010000332">
    <property type="protein sequence ID" value="CAA9578992.1"/>
    <property type="molecule type" value="Genomic_DNA"/>
</dbReference>
<evidence type="ECO:0000256" key="9">
    <source>
        <dbReference type="ARBA" id="ARBA00023316"/>
    </source>
</evidence>
<name>A0A6J4VGT4_9BACT</name>
<dbReference type="Gene3D" id="3.40.50.2000">
    <property type="entry name" value="Glycogen Phosphorylase B"/>
    <property type="match status" value="2"/>
</dbReference>
<evidence type="ECO:0000256" key="8">
    <source>
        <dbReference type="ARBA" id="ARBA00023306"/>
    </source>
</evidence>
<dbReference type="GO" id="GO:0008360">
    <property type="term" value="P:regulation of cell shape"/>
    <property type="evidence" value="ECO:0007669"/>
    <property type="project" value="UniProtKB-KW"/>
</dbReference>
<dbReference type="InterPro" id="IPR007235">
    <property type="entry name" value="Glyco_trans_28_C"/>
</dbReference>
<feature type="domain" description="Glycosyltransferase family 28 N-terminal" evidence="11">
    <location>
        <begin position="14"/>
        <end position="148"/>
    </location>
</feature>
<keyword evidence="9 10" id="KW-0961">Cell wall biogenesis/degradation</keyword>
<dbReference type="SUPFAM" id="SSF53756">
    <property type="entry name" value="UDP-Glycosyltransferase/glycogen phosphorylase"/>
    <property type="match status" value="1"/>
</dbReference>
<keyword evidence="7 10" id="KW-0472">Membrane</keyword>
<comment type="pathway">
    <text evidence="10">Cell wall biogenesis; peptidoglycan biosynthesis.</text>
</comment>
<evidence type="ECO:0000256" key="5">
    <source>
        <dbReference type="ARBA" id="ARBA00022960"/>
    </source>
</evidence>
<dbReference type="GO" id="GO:0051301">
    <property type="term" value="P:cell division"/>
    <property type="evidence" value="ECO:0007669"/>
    <property type="project" value="UniProtKB-KW"/>
</dbReference>
<keyword evidence="1 10" id="KW-1003">Cell membrane</keyword>
<dbReference type="UniPathway" id="UPA00219"/>
<feature type="binding site" evidence="10">
    <location>
        <position position="176"/>
    </location>
    <ligand>
        <name>UDP-N-acetyl-alpha-D-glucosamine</name>
        <dbReference type="ChEBI" id="CHEBI:57705"/>
    </ligand>
</feature>